<evidence type="ECO:0000313" key="1">
    <source>
        <dbReference type="EMBL" id="POA08508.1"/>
    </source>
</evidence>
<dbReference type="GeneID" id="98298785"/>
<dbReference type="Proteomes" id="UP000242712">
    <property type="component" value="Unassembled WGS sequence"/>
</dbReference>
<name>A0A2K4FAX6_9STAP</name>
<proteinExistence type="predicted"/>
<accession>A0A2K4FAX6</accession>
<dbReference type="AlphaFoldDB" id="A0A2K4FAX6"/>
<keyword evidence="2" id="KW-1185">Reference proteome</keyword>
<dbReference type="OrthoDB" id="2414504at2"/>
<gene>
    <name evidence="1" type="ORF">CD039_10570</name>
</gene>
<reference evidence="1 2" key="1">
    <citation type="submission" date="2017-08" db="EMBL/GenBank/DDBJ databases">
        <title>Draft genome sequences of 64 type strains of genus Staph aureus.</title>
        <authorList>
            <person name="Cole K."/>
            <person name="Golubchik T."/>
            <person name="Russell J."/>
            <person name="Foster D."/>
            <person name="Llewelyn M."/>
            <person name="Wilson D."/>
            <person name="Crook D."/>
            <person name="Paul J."/>
        </authorList>
    </citation>
    <scope>NUCLEOTIDE SEQUENCE [LARGE SCALE GENOMIC DNA]</scope>
    <source>
        <strain evidence="1 2">DSM 29875</strain>
    </source>
</reference>
<evidence type="ECO:0000313" key="2">
    <source>
        <dbReference type="Proteomes" id="UP000242712"/>
    </source>
</evidence>
<dbReference type="EMBL" id="PPPX01000016">
    <property type="protein sequence ID" value="POA08508.1"/>
    <property type="molecule type" value="Genomic_DNA"/>
</dbReference>
<sequence length="364" mass="42710">MSESLWNELEEFWNNGGNIEEKAEKYHYLYEHPESKEKFSWGHHKDEQLEKKSSKSGKVLRWGIPNHVLGDIDKAKVVIGLLNPRTQTEESKNCDTVGEYIRKERTNESNEDVSNEFYVGDTNNGEQLHEFYQNHILSKENVLYKEIKALRKMYEESNESADIFVDKHKEDDIKIVAYYFTKYYSKVFSEGKDSLFKNALKHYTSIFDKMDETKKYTNNKDIEEKFEQALDKIKVANIELIPYRSFKSGSLSNLDNLESSKLSAKILIEKIKKDKDVIIILRSADKWEELFEEYCINEEINYKQDIVSSIYKFKNQSAALSERNIVSALNEDTKGINKIIDKIRDVISLKDFEKYLDDIISKNS</sequence>
<protein>
    <submittedName>
        <fullName evidence="1">Uncharacterized protein</fullName>
    </submittedName>
</protein>
<comment type="caution">
    <text evidence="1">The sequence shown here is derived from an EMBL/GenBank/DDBJ whole genome shotgun (WGS) entry which is preliminary data.</text>
</comment>
<dbReference type="RefSeq" id="WP_103372288.1">
    <property type="nucleotide sequence ID" value="NZ_CBCRVO010000002.1"/>
</dbReference>
<organism evidence="1 2">
    <name type="scientific">Staphylococcus argensis</name>
    <dbReference type="NCBI Taxonomy" id="1607738"/>
    <lineage>
        <taxon>Bacteria</taxon>
        <taxon>Bacillati</taxon>
        <taxon>Bacillota</taxon>
        <taxon>Bacilli</taxon>
        <taxon>Bacillales</taxon>
        <taxon>Staphylococcaceae</taxon>
        <taxon>Staphylococcus</taxon>
    </lineage>
</organism>